<evidence type="ECO:0000256" key="9">
    <source>
        <dbReference type="RuleBase" id="RU004453"/>
    </source>
</evidence>
<keyword evidence="5" id="KW-0119">Carbohydrate metabolism</keyword>
<dbReference type="InterPro" id="IPR017853">
    <property type="entry name" value="GH"/>
</dbReference>
<dbReference type="InParanoid" id="A0A1Y1YWT6"/>
<dbReference type="Proteomes" id="UP000193498">
    <property type="component" value="Unassembled WGS sequence"/>
</dbReference>
<dbReference type="CDD" id="cd02877">
    <property type="entry name" value="GH18_hevamine_XipI_class_III"/>
    <property type="match status" value="1"/>
</dbReference>
<protein>
    <recommendedName>
        <fullName evidence="2">chitinase</fullName>
        <ecNumber evidence="2">3.2.1.14</ecNumber>
    </recommendedName>
</protein>
<dbReference type="PROSITE" id="PS51910">
    <property type="entry name" value="GH18_2"/>
    <property type="match status" value="1"/>
</dbReference>
<keyword evidence="6 8" id="KW-0326">Glycosidase</keyword>
<evidence type="ECO:0000256" key="5">
    <source>
        <dbReference type="ARBA" id="ARBA00023277"/>
    </source>
</evidence>
<evidence type="ECO:0000256" key="4">
    <source>
        <dbReference type="ARBA" id="ARBA00023024"/>
    </source>
</evidence>
<keyword evidence="3 8" id="KW-0378">Hydrolase</keyword>
<dbReference type="InterPro" id="IPR045321">
    <property type="entry name" value="Cts1-like"/>
</dbReference>
<comment type="caution">
    <text evidence="12">The sequence shown here is derived from an EMBL/GenBank/DDBJ whole genome shotgun (WGS) entry which is preliminary data.</text>
</comment>
<evidence type="ECO:0000313" key="13">
    <source>
        <dbReference type="Proteomes" id="UP000193498"/>
    </source>
</evidence>
<feature type="chain" id="PRO_5012146715" description="chitinase" evidence="10">
    <location>
        <begin position="22"/>
        <end position="311"/>
    </location>
</feature>
<dbReference type="OrthoDB" id="6020543at2759"/>
<dbReference type="Pfam" id="PF00704">
    <property type="entry name" value="Glyco_hydro_18"/>
    <property type="match status" value="1"/>
</dbReference>
<evidence type="ECO:0000313" key="12">
    <source>
        <dbReference type="EMBL" id="ORY02396.1"/>
    </source>
</evidence>
<keyword evidence="7" id="KW-0624">Polysaccharide degradation</keyword>
<evidence type="ECO:0000256" key="3">
    <source>
        <dbReference type="ARBA" id="ARBA00022801"/>
    </source>
</evidence>
<evidence type="ECO:0000256" key="6">
    <source>
        <dbReference type="ARBA" id="ARBA00023295"/>
    </source>
</evidence>
<dbReference type="PANTHER" id="PTHR45708">
    <property type="entry name" value="ENDOCHITINASE"/>
    <property type="match status" value="1"/>
</dbReference>
<organism evidence="12 13">
    <name type="scientific">Basidiobolus meristosporus CBS 931.73</name>
    <dbReference type="NCBI Taxonomy" id="1314790"/>
    <lineage>
        <taxon>Eukaryota</taxon>
        <taxon>Fungi</taxon>
        <taxon>Fungi incertae sedis</taxon>
        <taxon>Zoopagomycota</taxon>
        <taxon>Entomophthoromycotina</taxon>
        <taxon>Basidiobolomycetes</taxon>
        <taxon>Basidiobolales</taxon>
        <taxon>Basidiobolaceae</taxon>
        <taxon>Basidiobolus</taxon>
    </lineage>
</organism>
<dbReference type="InterPro" id="IPR001223">
    <property type="entry name" value="Glyco_hydro18_cat"/>
</dbReference>
<dbReference type="EC" id="3.2.1.14" evidence="2"/>
<comment type="similarity">
    <text evidence="9">Belongs to the glycosyl hydrolase 18 family.</text>
</comment>
<dbReference type="GO" id="GO:0000272">
    <property type="term" value="P:polysaccharide catabolic process"/>
    <property type="evidence" value="ECO:0007669"/>
    <property type="project" value="UniProtKB-KW"/>
</dbReference>
<evidence type="ECO:0000256" key="2">
    <source>
        <dbReference type="ARBA" id="ARBA00012729"/>
    </source>
</evidence>
<sequence>MLTSRLFALSSVIASLAIVSAYDESCNNNFVTYWGQNSYGIGTPDKTKWEKSVRGYCEDDTVDVINMAFLHVFNAGTNKLPEINLSYHCDSTFFPGTSLLSCPDIGEDIKYCQSKGKKVIMSLGGAAGSYGFSNDADATKFAKTVWDLFLGGSSTTRPFGSAVLDGVDLDIEGGGTVGYSALINGLRSYYAQDSSKKYYITGAPQCPFPDAFLGSALNSAWFDMVFVQFYNNYCAASNSAQFNYDTWHNWATTNSVNKDVKIYLGVPGSARSASSGYVPASQLNSIIQNTRSKYSSFGGVMTWDASTSDMN</sequence>
<accession>A0A1Y1YWT6</accession>
<keyword evidence="4" id="KW-0146">Chitin degradation</keyword>
<dbReference type="STRING" id="1314790.A0A1Y1YWT6"/>
<dbReference type="InterPro" id="IPR050542">
    <property type="entry name" value="Glycosyl_Hydrlase18_Chitinase"/>
</dbReference>
<evidence type="ECO:0000256" key="7">
    <source>
        <dbReference type="ARBA" id="ARBA00023326"/>
    </source>
</evidence>
<dbReference type="Gene3D" id="3.20.20.80">
    <property type="entry name" value="Glycosidases"/>
    <property type="match status" value="1"/>
</dbReference>
<dbReference type="InterPro" id="IPR001579">
    <property type="entry name" value="Glyco_hydro_18_chit_AS"/>
</dbReference>
<dbReference type="AlphaFoldDB" id="A0A1Y1YWT6"/>
<dbReference type="GO" id="GO:0008843">
    <property type="term" value="F:endochitinase activity"/>
    <property type="evidence" value="ECO:0007669"/>
    <property type="project" value="UniProtKB-EC"/>
</dbReference>
<evidence type="ECO:0000259" key="11">
    <source>
        <dbReference type="PROSITE" id="PS51910"/>
    </source>
</evidence>
<dbReference type="SUPFAM" id="SSF51445">
    <property type="entry name" value="(Trans)glycosidases"/>
    <property type="match status" value="1"/>
</dbReference>
<dbReference type="PROSITE" id="PS01095">
    <property type="entry name" value="GH18_1"/>
    <property type="match status" value="1"/>
</dbReference>
<reference evidence="12 13" key="1">
    <citation type="submission" date="2016-07" db="EMBL/GenBank/DDBJ databases">
        <title>Pervasive Adenine N6-methylation of Active Genes in Fungi.</title>
        <authorList>
            <consortium name="DOE Joint Genome Institute"/>
            <person name="Mondo S.J."/>
            <person name="Dannebaum R.O."/>
            <person name="Kuo R.C."/>
            <person name="Labutti K."/>
            <person name="Haridas S."/>
            <person name="Kuo A."/>
            <person name="Salamov A."/>
            <person name="Ahrendt S.R."/>
            <person name="Lipzen A."/>
            <person name="Sullivan W."/>
            <person name="Andreopoulos W.B."/>
            <person name="Clum A."/>
            <person name="Lindquist E."/>
            <person name="Daum C."/>
            <person name="Ramamoorthy G.K."/>
            <person name="Gryganskyi A."/>
            <person name="Culley D."/>
            <person name="Magnuson J.K."/>
            <person name="James T.Y."/>
            <person name="O'Malley M.A."/>
            <person name="Stajich J.E."/>
            <person name="Spatafora J.W."/>
            <person name="Visel A."/>
            <person name="Grigoriev I.V."/>
        </authorList>
    </citation>
    <scope>NUCLEOTIDE SEQUENCE [LARGE SCALE GENOMIC DNA]</scope>
    <source>
        <strain evidence="12 13">CBS 931.73</strain>
    </source>
</reference>
<name>A0A1Y1YWT6_9FUNG</name>
<keyword evidence="13" id="KW-1185">Reference proteome</keyword>
<evidence type="ECO:0000256" key="8">
    <source>
        <dbReference type="RuleBase" id="RU000489"/>
    </source>
</evidence>
<dbReference type="GO" id="GO:0005576">
    <property type="term" value="C:extracellular region"/>
    <property type="evidence" value="ECO:0007669"/>
    <property type="project" value="TreeGrafter"/>
</dbReference>
<evidence type="ECO:0000256" key="10">
    <source>
        <dbReference type="SAM" id="SignalP"/>
    </source>
</evidence>
<dbReference type="PANTHER" id="PTHR45708:SF49">
    <property type="entry name" value="ENDOCHITINASE"/>
    <property type="match status" value="1"/>
</dbReference>
<feature type="non-terminal residue" evidence="12">
    <location>
        <position position="311"/>
    </location>
</feature>
<keyword evidence="10" id="KW-0732">Signal</keyword>
<dbReference type="EMBL" id="MCFE01000057">
    <property type="protein sequence ID" value="ORY02396.1"/>
    <property type="molecule type" value="Genomic_DNA"/>
</dbReference>
<feature type="signal peptide" evidence="10">
    <location>
        <begin position="1"/>
        <end position="21"/>
    </location>
</feature>
<gene>
    <name evidence="12" type="ORF">K493DRAFT_208252</name>
</gene>
<comment type="catalytic activity">
    <reaction evidence="1">
        <text>Random endo-hydrolysis of N-acetyl-beta-D-glucosaminide (1-&gt;4)-beta-linkages in chitin and chitodextrins.</text>
        <dbReference type="EC" id="3.2.1.14"/>
    </reaction>
</comment>
<evidence type="ECO:0000256" key="1">
    <source>
        <dbReference type="ARBA" id="ARBA00000822"/>
    </source>
</evidence>
<proteinExistence type="inferred from homology"/>
<feature type="domain" description="GH18" evidence="11">
    <location>
        <begin position="28"/>
        <end position="311"/>
    </location>
</feature>
<dbReference type="GO" id="GO:0006032">
    <property type="term" value="P:chitin catabolic process"/>
    <property type="evidence" value="ECO:0007669"/>
    <property type="project" value="UniProtKB-KW"/>
</dbReference>